<sequence>MQHGVSVKNEKDPGLNVAVNVSSKQNIAGGKGEADLGTEEEEDDEGTRKSRKEKKKKKKKKKKREVESSTSSDGDESDTDADRSKSKKKATAGVCTRINIFTGAQGPPGVGMQSGVSGPNVLSNVAAPLPVIQQQVPMLPMLQQEPAAPKKNKSKRSTKSAKSKSSQGEAGRQSAAGMPAVIPPAMAGLVSGPDGQDVLVIPMPPGMKLPPFGAGADQIFGAGFPFTDAQQQQQPKKKKKKSIDATEGAPRNAASNPTVDEQGQRDVVGTGHPAPEAVAGVGAIVDEAMVQAALQPTQAAPSESRSEGPSTGTVGALSFGSPERWTGTAVEHAAIADGRRAITNVSVLTSGQDLPTGEPVVFVFSAYLLARRHPPPVATASTWPGLDQLDDGSRFEQGAFLVVALVPRPSPSAGLFQTWALPEVRCASGSSFSRHLATGPAPPATGGPVLR</sequence>
<accession>A0ACB8C8V8</accession>
<keyword evidence="2" id="KW-1185">Reference proteome</keyword>
<proteinExistence type="predicted"/>
<evidence type="ECO:0000313" key="2">
    <source>
        <dbReference type="Proteomes" id="UP000821865"/>
    </source>
</evidence>
<organism evidence="1 2">
    <name type="scientific">Dermacentor silvarum</name>
    <name type="common">Tick</name>
    <dbReference type="NCBI Taxonomy" id="543639"/>
    <lineage>
        <taxon>Eukaryota</taxon>
        <taxon>Metazoa</taxon>
        <taxon>Ecdysozoa</taxon>
        <taxon>Arthropoda</taxon>
        <taxon>Chelicerata</taxon>
        <taxon>Arachnida</taxon>
        <taxon>Acari</taxon>
        <taxon>Parasitiformes</taxon>
        <taxon>Ixodida</taxon>
        <taxon>Ixodoidea</taxon>
        <taxon>Ixodidae</taxon>
        <taxon>Rhipicephalinae</taxon>
        <taxon>Dermacentor</taxon>
    </lineage>
</organism>
<protein>
    <submittedName>
        <fullName evidence="1">Uncharacterized protein</fullName>
    </submittedName>
</protein>
<dbReference type="EMBL" id="CM023477">
    <property type="protein sequence ID" value="KAH7937280.1"/>
    <property type="molecule type" value="Genomic_DNA"/>
</dbReference>
<comment type="caution">
    <text evidence="1">The sequence shown here is derived from an EMBL/GenBank/DDBJ whole genome shotgun (WGS) entry which is preliminary data.</text>
</comment>
<gene>
    <name evidence="1" type="ORF">HPB49_009975</name>
</gene>
<name>A0ACB8C8V8_DERSI</name>
<dbReference type="Proteomes" id="UP000821865">
    <property type="component" value="Chromosome 8"/>
</dbReference>
<evidence type="ECO:0000313" key="1">
    <source>
        <dbReference type="EMBL" id="KAH7937280.1"/>
    </source>
</evidence>
<reference evidence="1" key="1">
    <citation type="submission" date="2020-05" db="EMBL/GenBank/DDBJ databases">
        <title>Large-scale comparative analyses of tick genomes elucidate their genetic diversity and vector capacities.</title>
        <authorList>
            <person name="Jia N."/>
            <person name="Wang J."/>
            <person name="Shi W."/>
            <person name="Du L."/>
            <person name="Sun Y."/>
            <person name="Zhan W."/>
            <person name="Jiang J."/>
            <person name="Wang Q."/>
            <person name="Zhang B."/>
            <person name="Ji P."/>
            <person name="Sakyi L.B."/>
            <person name="Cui X."/>
            <person name="Yuan T."/>
            <person name="Jiang B."/>
            <person name="Yang W."/>
            <person name="Lam T.T.-Y."/>
            <person name="Chang Q."/>
            <person name="Ding S."/>
            <person name="Wang X."/>
            <person name="Zhu J."/>
            <person name="Ruan X."/>
            <person name="Zhao L."/>
            <person name="Wei J."/>
            <person name="Que T."/>
            <person name="Du C."/>
            <person name="Cheng J."/>
            <person name="Dai P."/>
            <person name="Han X."/>
            <person name="Huang E."/>
            <person name="Gao Y."/>
            <person name="Liu J."/>
            <person name="Shao H."/>
            <person name="Ye R."/>
            <person name="Li L."/>
            <person name="Wei W."/>
            <person name="Wang X."/>
            <person name="Wang C."/>
            <person name="Yang T."/>
            <person name="Huo Q."/>
            <person name="Li W."/>
            <person name="Guo W."/>
            <person name="Chen H."/>
            <person name="Zhou L."/>
            <person name="Ni X."/>
            <person name="Tian J."/>
            <person name="Zhou Y."/>
            <person name="Sheng Y."/>
            <person name="Liu T."/>
            <person name="Pan Y."/>
            <person name="Xia L."/>
            <person name="Li J."/>
            <person name="Zhao F."/>
            <person name="Cao W."/>
        </authorList>
    </citation>
    <scope>NUCLEOTIDE SEQUENCE</scope>
    <source>
        <strain evidence="1">Dsil-2018</strain>
    </source>
</reference>